<proteinExistence type="predicted"/>
<sequence length="198" mass="23242">MAIKRFNDYNETQAYTDFQQLPKDGYVLRIMGAEVCENSKGEYIKISCDIAEGEYKDFYANEYRNQQQEDKKWHCNYLLNVPNDDGSEQDGWTKRRFKTVIAALEDSNPGYHFDWDEKKFKGKLVGGLFNEREYEANDRTVKRTTNLAQMCAVEKIRSKTFKLPKDKLLQNNKVNKQGVADDDFMQIPEREDDSLPFD</sequence>
<dbReference type="RefSeq" id="WP_117451946.1">
    <property type="nucleotide sequence ID" value="NZ_CABJDD010000018.1"/>
</dbReference>
<name>A0AA41FJ57_9FIRM</name>
<gene>
    <name evidence="1" type="ORF">GPL26_24420</name>
</gene>
<accession>A0AA41FJ57</accession>
<dbReference type="Proteomes" id="UP000708338">
    <property type="component" value="Unassembled WGS sequence"/>
</dbReference>
<dbReference type="AlphaFoldDB" id="A0AA41FJ57"/>
<evidence type="ECO:0000313" key="1">
    <source>
        <dbReference type="EMBL" id="MBT9812744.1"/>
    </source>
</evidence>
<evidence type="ECO:0008006" key="3">
    <source>
        <dbReference type="Google" id="ProtNLM"/>
    </source>
</evidence>
<dbReference type="EMBL" id="WQPS01000065">
    <property type="protein sequence ID" value="MBT9812744.1"/>
    <property type="molecule type" value="Genomic_DNA"/>
</dbReference>
<organism evidence="1 2">
    <name type="scientific">Enterocloster citroniae</name>
    <dbReference type="NCBI Taxonomy" id="358743"/>
    <lineage>
        <taxon>Bacteria</taxon>
        <taxon>Bacillati</taxon>
        <taxon>Bacillota</taxon>
        <taxon>Clostridia</taxon>
        <taxon>Lachnospirales</taxon>
        <taxon>Lachnospiraceae</taxon>
        <taxon>Enterocloster</taxon>
    </lineage>
</organism>
<comment type="caution">
    <text evidence="1">The sequence shown here is derived from an EMBL/GenBank/DDBJ whole genome shotgun (WGS) entry which is preliminary data.</text>
</comment>
<reference evidence="1" key="1">
    <citation type="journal article" date="2021" name="Gut Microbes">
        <title>A synthetic consortium of 100 gut commensals modulates the composition and function in a colon model of the microbiome of elderly subjects.</title>
        <authorList>
            <person name="Perez M."/>
            <person name="Ntemiri A."/>
            <person name="Tan H."/>
            <person name="Harris H.M.B."/>
            <person name="Roager H.M."/>
            <person name="Ribiere C."/>
            <person name="O'Toole P.W."/>
        </authorList>
    </citation>
    <scope>NUCLEOTIDE SEQUENCE</scope>
    <source>
        <strain evidence="1">MCC335</strain>
    </source>
</reference>
<protein>
    <recommendedName>
        <fullName evidence="3">DUF669 domain-containing protein</fullName>
    </recommendedName>
</protein>
<evidence type="ECO:0000313" key="2">
    <source>
        <dbReference type="Proteomes" id="UP000708338"/>
    </source>
</evidence>